<evidence type="ECO:0000256" key="1">
    <source>
        <dbReference type="SAM" id="Coils"/>
    </source>
</evidence>
<reference evidence="2 3" key="1">
    <citation type="submission" date="2023-02" db="EMBL/GenBank/DDBJ databases">
        <title>LHISI_Scaffold_Assembly.</title>
        <authorList>
            <person name="Stuart O.P."/>
            <person name="Cleave R."/>
            <person name="Magrath M.J.L."/>
            <person name="Mikheyev A.S."/>
        </authorList>
    </citation>
    <scope>NUCLEOTIDE SEQUENCE [LARGE SCALE GENOMIC DNA]</scope>
    <source>
        <strain evidence="2">Daus_M_001</strain>
        <tissue evidence="2">Leg muscle</tissue>
    </source>
</reference>
<evidence type="ECO:0000313" key="2">
    <source>
        <dbReference type="EMBL" id="KAJ8869965.1"/>
    </source>
</evidence>
<organism evidence="2 3">
    <name type="scientific">Dryococelus australis</name>
    <dbReference type="NCBI Taxonomy" id="614101"/>
    <lineage>
        <taxon>Eukaryota</taxon>
        <taxon>Metazoa</taxon>
        <taxon>Ecdysozoa</taxon>
        <taxon>Arthropoda</taxon>
        <taxon>Hexapoda</taxon>
        <taxon>Insecta</taxon>
        <taxon>Pterygota</taxon>
        <taxon>Neoptera</taxon>
        <taxon>Polyneoptera</taxon>
        <taxon>Phasmatodea</taxon>
        <taxon>Verophasmatodea</taxon>
        <taxon>Anareolatae</taxon>
        <taxon>Phasmatidae</taxon>
        <taxon>Eurycanthinae</taxon>
        <taxon>Dryococelus</taxon>
    </lineage>
</organism>
<gene>
    <name evidence="2" type="ORF">PR048_028976</name>
</gene>
<proteinExistence type="predicted"/>
<keyword evidence="3" id="KW-1185">Reference proteome</keyword>
<accession>A0ABQ9GC28</accession>
<name>A0ABQ9GC28_9NEOP</name>
<feature type="coiled-coil region" evidence="1">
    <location>
        <begin position="64"/>
        <end position="91"/>
    </location>
</feature>
<dbReference type="PANTHER" id="PTHR46601:SF1">
    <property type="entry name" value="ADF-H DOMAIN-CONTAINING PROTEIN"/>
    <property type="match status" value="1"/>
</dbReference>
<dbReference type="PANTHER" id="PTHR46601">
    <property type="entry name" value="ULP_PROTEASE DOMAIN-CONTAINING PROTEIN"/>
    <property type="match status" value="1"/>
</dbReference>
<dbReference type="EMBL" id="JARBHB010000013">
    <property type="protein sequence ID" value="KAJ8869965.1"/>
    <property type="molecule type" value="Genomic_DNA"/>
</dbReference>
<protein>
    <submittedName>
        <fullName evidence="2">Uncharacterized protein</fullName>
    </submittedName>
</protein>
<sequence length="169" mass="18901">MLLVKYLFSNGCAAQFKNKITLSNLCCTKSDYGVSREWNFFTSSHGKGAVDSLGDIKRMVWLNVENKQMVVSSAKDQAVELNKEMLEQRRKTVNHISRSQSEHCLQYLENNKIVAGRTAKSELYACVVLDESCSSDLDLGMFDGKLTSSRKLSCDNVYSDSKGKISCCV</sequence>
<keyword evidence="1" id="KW-0175">Coiled coil</keyword>
<dbReference type="Proteomes" id="UP001159363">
    <property type="component" value="Chromosome 12"/>
</dbReference>
<evidence type="ECO:0000313" key="3">
    <source>
        <dbReference type="Proteomes" id="UP001159363"/>
    </source>
</evidence>
<comment type="caution">
    <text evidence="2">The sequence shown here is derived from an EMBL/GenBank/DDBJ whole genome shotgun (WGS) entry which is preliminary data.</text>
</comment>